<protein>
    <recommendedName>
        <fullName evidence="5">Adhesin</fullName>
    </recommendedName>
</protein>
<accession>A0A2A7MF04</accession>
<proteinExistence type="predicted"/>
<comment type="caution">
    <text evidence="3">The sequence shown here is derived from an EMBL/GenBank/DDBJ whole genome shotgun (WGS) entry which is preliminary data.</text>
</comment>
<keyword evidence="2" id="KW-0732">Signal</keyword>
<dbReference type="RefSeq" id="WP_058294604.1">
    <property type="nucleotide sequence ID" value="NZ_CAMRXG010000027.1"/>
</dbReference>
<feature type="chain" id="PRO_5012202266" description="Adhesin" evidence="2">
    <location>
        <begin position="32"/>
        <end position="501"/>
    </location>
</feature>
<organism evidence="3 4">
    <name type="scientific">Clostridium neonatale</name>
    <dbReference type="NCBI Taxonomy" id="137838"/>
    <lineage>
        <taxon>Bacteria</taxon>
        <taxon>Bacillati</taxon>
        <taxon>Bacillota</taxon>
        <taxon>Clostridia</taxon>
        <taxon>Eubacteriales</taxon>
        <taxon>Clostridiaceae</taxon>
        <taxon>Clostridium</taxon>
    </lineage>
</organism>
<evidence type="ECO:0000256" key="2">
    <source>
        <dbReference type="SAM" id="SignalP"/>
    </source>
</evidence>
<sequence length="501" mass="51651">MVSKNVKRLIGIFSVFSIIGTGLLSATVANAATQYATPYYENVQNKVNSNSDSVNEKTNGKPPEMPQGGQNGQMPNGVFNVDKGSSVESTAVMSIDGTSETKSKEEVTATKANESAIKVTNGGSLTISDSKLNKTSGEMTVEEASDFFGANAGFLANEGSNATLDNVNINTTVAGGNAVFSTGEGTKVTVKDSVINTTGDHSRGLDATYQGEINADNVKISTAGAHSAAVATDRGEGTVSVNNSTLNTSGEGSPCVYSTGDINVSDSKGKATGSSIAVIEGKNSIELNNCDLTGYAIGRGTGGVDDAGVMVYQSMSGDADNGVGTFSASDSKLTIDPASGKYSTAPMFFVTNTEGVINLTNTELSFGSGKLLNVAGNNGEWGTKGANGADLTFNADNQNLEGLITVDKISTLKLNLKSSTLKSTVNSANSGKEVDISLDKNSTWNVTGTSYVTVLTDEDTSLDNIKDNGNTIYYDSSNSSNSWLEGKTITLNDGGVLTPAE</sequence>
<dbReference type="STRING" id="137838.GCA_001458595_01751"/>
<dbReference type="EMBL" id="PDCJ01000001">
    <property type="protein sequence ID" value="PEG30432.1"/>
    <property type="molecule type" value="Genomic_DNA"/>
</dbReference>
<dbReference type="Proteomes" id="UP000220840">
    <property type="component" value="Unassembled WGS sequence"/>
</dbReference>
<evidence type="ECO:0000313" key="3">
    <source>
        <dbReference type="EMBL" id="PEG30432.1"/>
    </source>
</evidence>
<keyword evidence="4" id="KW-1185">Reference proteome</keyword>
<feature type="compositionally biased region" description="Low complexity" evidence="1">
    <location>
        <begin position="66"/>
        <end position="76"/>
    </location>
</feature>
<evidence type="ECO:0000256" key="1">
    <source>
        <dbReference type="SAM" id="MobiDB-lite"/>
    </source>
</evidence>
<name>A0A2A7MF04_9CLOT</name>
<dbReference type="AlphaFoldDB" id="A0A2A7MF04"/>
<dbReference type="Gene3D" id="2.160.20.20">
    <property type="match status" value="1"/>
</dbReference>
<feature type="signal peptide" evidence="2">
    <location>
        <begin position="1"/>
        <end position="31"/>
    </location>
</feature>
<gene>
    <name evidence="3" type="ORF">CQ394_01530</name>
</gene>
<evidence type="ECO:0008006" key="5">
    <source>
        <dbReference type="Google" id="ProtNLM"/>
    </source>
</evidence>
<feature type="region of interest" description="Disordered" evidence="1">
    <location>
        <begin position="46"/>
        <end position="76"/>
    </location>
</feature>
<dbReference type="InterPro" id="IPR012332">
    <property type="entry name" value="Autotransporter_pectin_lyase_C"/>
</dbReference>
<reference evidence="3 4" key="1">
    <citation type="submission" date="2017-10" db="EMBL/GenBank/DDBJ databases">
        <title>Effective Description of Clostridium neonatale sp. nov. linked to necrotizing enterocolitis in neonates and a clarification of species assignable to the genus Clostridium (Prazmowski 1880) emend. Lawson and Rainey 2016.</title>
        <authorList>
            <person name="Bernard K."/>
            <person name="Burdz T."/>
            <person name="Wiebe D."/>
            <person name="Balcewich B."/>
            <person name="Alfa M."/>
            <person name="Bernier A.-M."/>
        </authorList>
    </citation>
    <scope>NUCLEOTIDE SEQUENCE [LARGE SCALE GENOMIC DNA]</scope>
    <source>
        <strain evidence="3 4">LCDC99A005</strain>
    </source>
</reference>
<evidence type="ECO:0000313" key="4">
    <source>
        <dbReference type="Proteomes" id="UP000220840"/>
    </source>
</evidence>
<dbReference type="OrthoDB" id="355208at2"/>